<evidence type="ECO:0000259" key="2">
    <source>
        <dbReference type="PROSITE" id="PS50054"/>
    </source>
</evidence>
<proteinExistence type="predicted"/>
<evidence type="ECO:0000259" key="3">
    <source>
        <dbReference type="PROSITE" id="PS50056"/>
    </source>
</evidence>
<sequence>MKIALYYLLPSVLFLIFTIISSHWMLQLLFGWIALSLFIVSSAYWLNSASIFRKRSNGSIPWYSRWLFIPIFVFSRGYNFLARRYDKVPPIQRITNKVYLGARLTENDIPQLNAEGITAVLDVTAEFAALDWATSDEGIQYLNIPILDHAIPTDDQLSQAVRWLHAQQAGQKKILVHCALGRGRSVLVLAAYLFSQQNSRSAEQAVALIKAVRVTARLNKRQLKALRQFAADYQSRHHIKACLIANPVSGAGKWLQAQDEIIELLSPYMSLTVQQTSPEITAQQLALQAKQNGANLIIACGGDGTVSEVASELVNTDIRLGIIPLGTTNALSHALWGISAKLMPIRSACLNIIEGQSQAIDTAKCNQQLVLLLAGIGFAQQMIASADRERKNQLGQLAYLDGLWRAVQISAVQHLTVQFDDLPAQVIETSSLIVANAAPATTVLAQGKGMPNITDGQLDVTWLKNDLENQSAIGSLAELAFVGLTQITLDGNVQHCLAKRVQISAEHEINYVIDGELHQADKLDISIMPASLYVMLPVTSLPVSDQ</sequence>
<feature type="domain" description="Tyrosine-protein phosphatase" evidence="2">
    <location>
        <begin position="89"/>
        <end position="235"/>
    </location>
</feature>
<evidence type="ECO:0000313" key="5">
    <source>
        <dbReference type="EMBL" id="OEY68374.1"/>
    </source>
</evidence>
<dbReference type="STRING" id="1628148.BI198_01425"/>
<accession>A0A1E7Q2E0</accession>
<keyword evidence="1" id="KW-0812">Transmembrane</keyword>
<dbReference type="OrthoDB" id="142078at2"/>
<evidence type="ECO:0000256" key="1">
    <source>
        <dbReference type="SAM" id="Phobius"/>
    </source>
</evidence>
<reference evidence="6" key="1">
    <citation type="submission" date="2016-09" db="EMBL/GenBank/DDBJ databases">
        <authorList>
            <person name="Wan X."/>
            <person name="Hou S."/>
        </authorList>
    </citation>
    <scope>NUCLEOTIDE SEQUENCE [LARGE SCALE GENOMIC DNA]</scope>
    <source>
        <strain evidence="6">KH87</strain>
    </source>
</reference>
<keyword evidence="6" id="KW-1185">Reference proteome</keyword>
<dbReference type="Gene3D" id="3.40.50.10330">
    <property type="entry name" value="Probable inorganic polyphosphate/atp-NAD kinase, domain 1"/>
    <property type="match status" value="1"/>
</dbReference>
<name>A0A1E7Q2E0_9GAMM</name>
<feature type="transmembrane region" description="Helical" evidence="1">
    <location>
        <begin position="64"/>
        <end position="81"/>
    </location>
</feature>
<dbReference type="InterPro" id="IPR001206">
    <property type="entry name" value="Diacylglycerol_kinase_cat_dom"/>
</dbReference>
<feature type="transmembrane region" description="Helical" evidence="1">
    <location>
        <begin position="7"/>
        <end position="26"/>
    </location>
</feature>
<dbReference type="GO" id="GO:0016301">
    <property type="term" value="F:kinase activity"/>
    <property type="evidence" value="ECO:0007669"/>
    <property type="project" value="InterPro"/>
</dbReference>
<keyword evidence="1" id="KW-0472">Membrane</keyword>
<dbReference type="Pfam" id="PF00782">
    <property type="entry name" value="DSPc"/>
    <property type="match status" value="1"/>
</dbReference>
<feature type="transmembrane region" description="Helical" evidence="1">
    <location>
        <begin position="32"/>
        <end position="52"/>
    </location>
</feature>
<dbReference type="NCBIfam" id="NF009025">
    <property type="entry name" value="PRK12361.1"/>
    <property type="match status" value="1"/>
</dbReference>
<dbReference type="InterPro" id="IPR017438">
    <property type="entry name" value="ATP-NAD_kinase_N"/>
</dbReference>
<dbReference type="FunFam" id="3.90.190.10:FF:000157">
    <property type="entry name" value="Protein-tyrosine phosphatase"/>
    <property type="match status" value="1"/>
</dbReference>
<dbReference type="InterPro" id="IPR020422">
    <property type="entry name" value="TYR_PHOSPHATASE_DUAL_dom"/>
</dbReference>
<dbReference type="InterPro" id="IPR016064">
    <property type="entry name" value="NAD/diacylglycerol_kinase_sf"/>
</dbReference>
<dbReference type="PROSITE" id="PS50054">
    <property type="entry name" value="TYR_PHOSPHATASE_DUAL"/>
    <property type="match status" value="1"/>
</dbReference>
<dbReference type="PROSITE" id="PS50146">
    <property type="entry name" value="DAGK"/>
    <property type="match status" value="1"/>
</dbReference>
<protein>
    <recommendedName>
        <fullName evidence="7">Diacylglycerol kinase</fullName>
    </recommendedName>
</protein>
<dbReference type="AlphaFoldDB" id="A0A1E7Q2E0"/>
<dbReference type="Gene3D" id="2.60.200.40">
    <property type="match status" value="1"/>
</dbReference>
<dbReference type="PROSITE" id="PS50056">
    <property type="entry name" value="TYR_PHOSPHATASE_2"/>
    <property type="match status" value="1"/>
</dbReference>
<feature type="domain" description="DAGKc" evidence="4">
    <location>
        <begin position="236"/>
        <end position="369"/>
    </location>
</feature>
<evidence type="ECO:0000313" key="6">
    <source>
        <dbReference type="Proteomes" id="UP000242258"/>
    </source>
</evidence>
<dbReference type="InterPro" id="IPR000387">
    <property type="entry name" value="Tyr_Pase_dom"/>
</dbReference>
<dbReference type="PANTHER" id="PTHR47216">
    <property type="match status" value="1"/>
</dbReference>
<evidence type="ECO:0008006" key="7">
    <source>
        <dbReference type="Google" id="ProtNLM"/>
    </source>
</evidence>
<dbReference type="RefSeq" id="WP_070047940.1">
    <property type="nucleotide sequence ID" value="NZ_CBCSDO010000001.1"/>
</dbReference>
<dbReference type="EMBL" id="MKEK01000001">
    <property type="protein sequence ID" value="OEY68374.1"/>
    <property type="molecule type" value="Genomic_DNA"/>
</dbReference>
<dbReference type="InterPro" id="IPR000340">
    <property type="entry name" value="Dual-sp_phosphatase_cat-dom"/>
</dbReference>
<keyword evidence="1" id="KW-1133">Transmembrane helix</keyword>
<dbReference type="InterPro" id="IPR029021">
    <property type="entry name" value="Prot-tyrosine_phosphatase-like"/>
</dbReference>
<dbReference type="Gene3D" id="3.90.190.10">
    <property type="entry name" value="Protein tyrosine phosphatase superfamily"/>
    <property type="match status" value="1"/>
</dbReference>
<dbReference type="SMART" id="SM00195">
    <property type="entry name" value="DSPc"/>
    <property type="match status" value="1"/>
</dbReference>
<feature type="domain" description="Tyrosine specific protein phosphatases" evidence="3">
    <location>
        <begin position="155"/>
        <end position="224"/>
    </location>
</feature>
<dbReference type="Proteomes" id="UP000242258">
    <property type="component" value="Unassembled WGS sequence"/>
</dbReference>
<dbReference type="Pfam" id="PF00781">
    <property type="entry name" value="DAGK_cat"/>
    <property type="match status" value="1"/>
</dbReference>
<dbReference type="SUPFAM" id="SSF52799">
    <property type="entry name" value="(Phosphotyrosine protein) phosphatases II"/>
    <property type="match status" value="1"/>
</dbReference>
<dbReference type="PANTHER" id="PTHR47216:SF4">
    <property type="entry name" value="OS01G0859400 PROTEIN"/>
    <property type="match status" value="1"/>
</dbReference>
<gene>
    <name evidence="5" type="ORF">BI198_01425</name>
</gene>
<comment type="caution">
    <text evidence="5">The sequence shown here is derived from an EMBL/GenBank/DDBJ whole genome shotgun (WGS) entry which is preliminary data.</text>
</comment>
<evidence type="ECO:0000259" key="4">
    <source>
        <dbReference type="PROSITE" id="PS50146"/>
    </source>
</evidence>
<organism evidence="5 6">
    <name type="scientific">Rheinheimera salexigens</name>
    <dbReference type="NCBI Taxonomy" id="1628148"/>
    <lineage>
        <taxon>Bacteria</taxon>
        <taxon>Pseudomonadati</taxon>
        <taxon>Pseudomonadota</taxon>
        <taxon>Gammaproteobacteria</taxon>
        <taxon>Chromatiales</taxon>
        <taxon>Chromatiaceae</taxon>
        <taxon>Rheinheimera</taxon>
    </lineage>
</organism>
<dbReference type="SMART" id="SM00046">
    <property type="entry name" value="DAGKc"/>
    <property type="match status" value="1"/>
</dbReference>
<dbReference type="SUPFAM" id="SSF111331">
    <property type="entry name" value="NAD kinase/diacylglycerol kinase-like"/>
    <property type="match status" value="1"/>
</dbReference>